<dbReference type="GO" id="GO:0005576">
    <property type="term" value="C:extracellular region"/>
    <property type="evidence" value="ECO:0007669"/>
    <property type="project" value="UniProtKB-SubCell"/>
</dbReference>
<evidence type="ECO:0000313" key="10">
    <source>
        <dbReference type="EMBL" id="JAB67045.1"/>
    </source>
</evidence>
<dbReference type="PANTHER" id="PTHR12738">
    <property type="entry name" value="NEUROENDOCRINE PROTEIN 7B2"/>
    <property type="match status" value="1"/>
</dbReference>
<sequence length="267" mass="29968">FLCRSIISAMKFVILLMCISGSFCYLPTGKDNFLSGIFLRDLVNRINGKGISEGDGVSYLDFTDGLPLDARSLTRDLEEEQLLDYDGLAEVSLHPSIRDQEYLQHSTLWGKQFGPGGAGEGNQLMRNQGMKAKQEVKTDTTLPAYCNPPNPCPVGYTEEQGCIMDFENSASYSRRYQAVQDCMCDTEHMFDCPNPNGPMVDDPMESMDDMDFNRLLQQSLKMGQLYPHKNLVAKKYYHPNEQSKKTNPFLSGEKLPVAAKKGNNVLF</sequence>
<comment type="similarity">
    <text evidence="2">Belongs to the 7B2 family.</text>
</comment>
<dbReference type="GO" id="GO:0030141">
    <property type="term" value="C:secretory granule"/>
    <property type="evidence" value="ECO:0007669"/>
    <property type="project" value="InterPro"/>
</dbReference>
<keyword evidence="6" id="KW-0732">Signal</keyword>
<keyword evidence="5" id="KW-0964">Secreted</keyword>
<evidence type="ECO:0000256" key="8">
    <source>
        <dbReference type="ARBA" id="ARBA00023186"/>
    </source>
</evidence>
<evidence type="ECO:0000256" key="3">
    <source>
        <dbReference type="ARBA" id="ARBA00019589"/>
    </source>
</evidence>
<proteinExistence type="inferred from homology"/>
<keyword evidence="9" id="KW-0812">Transmembrane</keyword>
<keyword evidence="9" id="KW-0472">Membrane</keyword>
<dbReference type="GO" id="GO:0030234">
    <property type="term" value="F:enzyme regulator activity"/>
    <property type="evidence" value="ECO:0007669"/>
    <property type="project" value="TreeGrafter"/>
</dbReference>
<dbReference type="AlphaFoldDB" id="V5GA95"/>
<comment type="subcellular location">
    <subcellularLocation>
        <location evidence="1">Secreted</location>
    </subcellularLocation>
</comment>
<keyword evidence="7" id="KW-1015">Disulfide bond</keyword>
<keyword evidence="9" id="KW-1133">Transmembrane helix</keyword>
<keyword evidence="8" id="KW-0143">Chaperone</keyword>
<dbReference type="PANTHER" id="PTHR12738:SF0">
    <property type="entry name" value="NEUROENDOCRINE PROTEIN 7B2"/>
    <property type="match status" value="1"/>
</dbReference>
<name>V5GA95_ANOGL</name>
<protein>
    <recommendedName>
        <fullName evidence="3">Neuroendocrine protein 7B2</fullName>
    </recommendedName>
</protein>
<dbReference type="EMBL" id="GALX01001421">
    <property type="protein sequence ID" value="JAB67045.1"/>
    <property type="molecule type" value="Transcribed_RNA"/>
</dbReference>
<evidence type="ECO:0000256" key="4">
    <source>
        <dbReference type="ARBA" id="ARBA00022448"/>
    </source>
</evidence>
<accession>V5GA95</accession>
<dbReference type="InterPro" id="IPR007945">
    <property type="entry name" value="Secretogranin_V"/>
</dbReference>
<evidence type="ECO:0000256" key="9">
    <source>
        <dbReference type="SAM" id="Phobius"/>
    </source>
</evidence>
<evidence type="ECO:0000256" key="6">
    <source>
        <dbReference type="ARBA" id="ARBA00022729"/>
    </source>
</evidence>
<gene>
    <name evidence="10" type="primary">7B2</name>
</gene>
<evidence type="ECO:0000256" key="1">
    <source>
        <dbReference type="ARBA" id="ARBA00004613"/>
    </source>
</evidence>
<dbReference type="Pfam" id="PF05281">
    <property type="entry name" value="Secretogranin_V"/>
    <property type="match status" value="1"/>
</dbReference>
<evidence type="ECO:0000256" key="7">
    <source>
        <dbReference type="ARBA" id="ARBA00023157"/>
    </source>
</evidence>
<feature type="non-terminal residue" evidence="10">
    <location>
        <position position="1"/>
    </location>
</feature>
<dbReference type="GO" id="GO:0046883">
    <property type="term" value="P:regulation of hormone secretion"/>
    <property type="evidence" value="ECO:0007669"/>
    <property type="project" value="TreeGrafter"/>
</dbReference>
<dbReference type="MEROPS" id="I21.001"/>
<keyword evidence="4" id="KW-0813">Transport</keyword>
<evidence type="ECO:0000256" key="5">
    <source>
        <dbReference type="ARBA" id="ARBA00022525"/>
    </source>
</evidence>
<reference evidence="10" key="1">
    <citation type="submission" date="2013-07" db="EMBL/GenBank/DDBJ databases">
        <title>Midgut Transcriptome Profiling of Anoplphora glabripennis, a Lignocellulose Degrading, Wood-Boring Cerambycid.</title>
        <authorList>
            <person name="Scully E.D."/>
            <person name="Hoover K."/>
            <person name="Carlson J.E."/>
            <person name="Tien M."/>
            <person name="Geib S.M."/>
        </authorList>
    </citation>
    <scope>NUCLEOTIDE SEQUENCE</scope>
</reference>
<feature type="transmembrane region" description="Helical" evidence="9">
    <location>
        <begin position="6"/>
        <end position="26"/>
    </location>
</feature>
<dbReference type="GO" id="GO:0007218">
    <property type="term" value="P:neuropeptide signaling pathway"/>
    <property type="evidence" value="ECO:0007669"/>
    <property type="project" value="InterPro"/>
</dbReference>
<evidence type="ECO:0000256" key="2">
    <source>
        <dbReference type="ARBA" id="ARBA00006348"/>
    </source>
</evidence>
<organism evidence="10">
    <name type="scientific">Anoplophora glabripennis</name>
    <name type="common">Asian longhorn beetle</name>
    <name type="synonym">Anoplophora nobilis</name>
    <dbReference type="NCBI Taxonomy" id="217634"/>
    <lineage>
        <taxon>Eukaryota</taxon>
        <taxon>Metazoa</taxon>
        <taxon>Ecdysozoa</taxon>
        <taxon>Arthropoda</taxon>
        <taxon>Hexapoda</taxon>
        <taxon>Insecta</taxon>
        <taxon>Pterygota</taxon>
        <taxon>Neoptera</taxon>
        <taxon>Endopterygota</taxon>
        <taxon>Coleoptera</taxon>
        <taxon>Polyphaga</taxon>
        <taxon>Cucujiformia</taxon>
        <taxon>Chrysomeloidea</taxon>
        <taxon>Cerambycidae</taxon>
        <taxon>Lamiinae</taxon>
        <taxon>Lamiini</taxon>
        <taxon>Anoplophora</taxon>
    </lineage>
</organism>